<dbReference type="eggNOG" id="KOG2969">
    <property type="taxonomic scope" value="Eukaryota"/>
</dbReference>
<organism evidence="10 11">
    <name type="scientific">Candida orthopsilosis (strain 90-125)</name>
    <name type="common">Yeast</name>
    <dbReference type="NCBI Taxonomy" id="1136231"/>
    <lineage>
        <taxon>Eukaryota</taxon>
        <taxon>Fungi</taxon>
        <taxon>Dikarya</taxon>
        <taxon>Ascomycota</taxon>
        <taxon>Saccharomycotina</taxon>
        <taxon>Pichiomycetes</taxon>
        <taxon>Debaryomycetaceae</taxon>
        <taxon>Candida/Lodderomyces clade</taxon>
        <taxon>Candida</taxon>
    </lineage>
</organism>
<dbReference type="GO" id="GO:0005743">
    <property type="term" value="C:mitochondrial inner membrane"/>
    <property type="evidence" value="ECO:0007669"/>
    <property type="project" value="TreeGrafter"/>
</dbReference>
<keyword evidence="6 8" id="KW-0446">Lipid-binding</keyword>
<feature type="domain" description="COQ9 C-terminal" evidence="9">
    <location>
        <begin position="186"/>
        <end position="255"/>
    </location>
</feature>
<dbReference type="RefSeq" id="XP_003869078.1">
    <property type="nucleotide sequence ID" value="XM_003869029.1"/>
</dbReference>
<keyword evidence="5" id="KW-0809">Transit peptide</keyword>
<sequence>MKKKGKRKTCHIRTTLLNTNNSPRLTSHCNMFKTLRPSRIPRVFNITRLYHSTDHIGTNTIINNNQIESKILTKAIDYIPQYGFHSKTITKAIHDLQYPDSLISVLTSSPSGYSLPMQLMIHWLKLKRQELEIFASNTVATDSESTELSESEKLKQLIKYRLKLNTPIKNQLSQGLSHLVVPYNLSASIEELLNLGDDLAFYAGDKSNDFAWYSKRAGICSIYVKSELFMLNDQTAELRLTDQFVDEHVDDFVKLGQGYNSIEQWIDFNAISLVNLFKSQLARG</sequence>
<dbReference type="PANTHER" id="PTHR21427">
    <property type="entry name" value="UBIQUINONE BIOSYNTHESIS PROTEIN COQ9, MITOCHONDRIAL"/>
    <property type="match status" value="1"/>
</dbReference>
<dbReference type="GO" id="GO:0006744">
    <property type="term" value="P:ubiquinone biosynthetic process"/>
    <property type="evidence" value="ECO:0007669"/>
    <property type="project" value="UniProtKB-UniRule"/>
</dbReference>
<dbReference type="InterPro" id="IPR013718">
    <property type="entry name" value="COQ9_C"/>
</dbReference>
<evidence type="ECO:0000256" key="7">
    <source>
        <dbReference type="ARBA" id="ARBA00023128"/>
    </source>
</evidence>
<evidence type="ECO:0000313" key="11">
    <source>
        <dbReference type="Proteomes" id="UP000005018"/>
    </source>
</evidence>
<gene>
    <name evidence="10" type="ORF">CORT_0D00930</name>
</gene>
<dbReference type="Gene3D" id="1.10.357.10">
    <property type="entry name" value="Tetracycline Repressor, domain 2"/>
    <property type="match status" value="1"/>
</dbReference>
<evidence type="ECO:0000256" key="6">
    <source>
        <dbReference type="ARBA" id="ARBA00023121"/>
    </source>
</evidence>
<dbReference type="PANTHER" id="PTHR21427:SF19">
    <property type="entry name" value="UBIQUINONE BIOSYNTHESIS PROTEIN COQ9, MITOCHONDRIAL"/>
    <property type="match status" value="1"/>
</dbReference>
<dbReference type="NCBIfam" id="TIGR02396">
    <property type="entry name" value="diverge_rpsU"/>
    <property type="match status" value="1"/>
</dbReference>
<protein>
    <recommendedName>
        <fullName evidence="8">Ubiquinone biosynthesis protein</fullName>
    </recommendedName>
</protein>
<dbReference type="EMBL" id="HE681722">
    <property type="protein sequence ID" value="CCG22941.1"/>
    <property type="molecule type" value="Genomic_DNA"/>
</dbReference>
<dbReference type="KEGG" id="cot:CORT_0D00930"/>
<proteinExistence type="inferred from homology"/>
<evidence type="ECO:0000256" key="4">
    <source>
        <dbReference type="ARBA" id="ARBA00022688"/>
    </source>
</evidence>
<comment type="pathway">
    <text evidence="2 8">Cofactor biosynthesis; ubiquinone biosynthesis.</text>
</comment>
<reference evidence="10 11" key="1">
    <citation type="journal article" date="2012" name="PLoS ONE">
        <title>Sequence and analysis of the genome of the pathogenic yeast Candida orthopsilosis.</title>
        <authorList>
            <person name="Riccombeni A."/>
            <person name="Vidanes G."/>
            <person name="Proux-Wera E."/>
            <person name="Wolfe K.H."/>
            <person name="Butler G."/>
        </authorList>
    </citation>
    <scope>NUCLEOTIDE SEQUENCE [LARGE SCALE GENOMIC DNA]</scope>
    <source>
        <strain evidence="10 11">Co 90-125</strain>
    </source>
</reference>
<evidence type="ECO:0000259" key="9">
    <source>
        <dbReference type="Pfam" id="PF08511"/>
    </source>
</evidence>
<evidence type="ECO:0000256" key="3">
    <source>
        <dbReference type="ARBA" id="ARBA00010766"/>
    </source>
</evidence>
<dbReference type="UniPathway" id="UPA00232"/>
<dbReference type="Pfam" id="PF08511">
    <property type="entry name" value="COQ9"/>
    <property type="match status" value="1"/>
</dbReference>
<dbReference type="OrthoDB" id="619536at2759"/>
<dbReference type="HOGENOM" id="CLU_057411_1_1_1"/>
<accession>H8X4J9</accession>
<comment type="subcellular location">
    <subcellularLocation>
        <location evidence="1 8">Mitochondrion</location>
    </subcellularLocation>
</comment>
<dbReference type="GeneID" id="14540228"/>
<dbReference type="Proteomes" id="UP000005018">
    <property type="component" value="Chromosome 4"/>
</dbReference>
<dbReference type="GO" id="GO:0008289">
    <property type="term" value="F:lipid binding"/>
    <property type="evidence" value="ECO:0007669"/>
    <property type="project" value="UniProtKB-UniRule"/>
</dbReference>
<evidence type="ECO:0000256" key="1">
    <source>
        <dbReference type="ARBA" id="ARBA00004173"/>
    </source>
</evidence>
<comment type="similarity">
    <text evidence="3 8">Belongs to the COQ9 family.</text>
</comment>
<keyword evidence="7 8" id="KW-0496">Mitochondrion</keyword>
<name>H8X4J9_CANO9</name>
<comment type="function">
    <text evidence="8">Membrane-associated protein that warps the membrane surface to access and bind aromatic isoprenes with high specificity, including ubiquinone (CoQ) isoprene intermediates and presents them directly to Coq7, therefore facilitating the Coq7-mediated hydroxylase step. Participates in the biosynthesis of coenzyme Q, also named ubiquinone, an essential lipid-soluble electron transporter for aerobic cellular respiration.</text>
</comment>
<evidence type="ECO:0000256" key="5">
    <source>
        <dbReference type="ARBA" id="ARBA00022946"/>
    </source>
</evidence>
<dbReference type="InterPro" id="IPR012762">
    <property type="entry name" value="Ubiq_biosynth_COQ9"/>
</dbReference>
<evidence type="ECO:0000256" key="2">
    <source>
        <dbReference type="ARBA" id="ARBA00004749"/>
    </source>
</evidence>
<keyword evidence="11" id="KW-1185">Reference proteome</keyword>
<evidence type="ECO:0000313" key="10">
    <source>
        <dbReference type="EMBL" id="CCG22941.1"/>
    </source>
</evidence>
<keyword evidence="4 8" id="KW-0831">Ubiquinone biosynthesis</keyword>
<evidence type="ECO:0000256" key="8">
    <source>
        <dbReference type="RuleBase" id="RU366063"/>
    </source>
</evidence>
<dbReference type="AlphaFoldDB" id="H8X4J9"/>